<evidence type="ECO:0000256" key="14">
    <source>
        <dbReference type="ARBA" id="ARBA00024209"/>
    </source>
</evidence>
<evidence type="ECO:0000256" key="10">
    <source>
        <dbReference type="ARBA" id="ARBA00022786"/>
    </source>
</evidence>
<comment type="similarity">
    <text evidence="14">Belongs to the RING-type zinc finger family. ATL subfamily.</text>
</comment>
<feature type="signal peptide" evidence="15">
    <location>
        <begin position="1"/>
        <end position="22"/>
    </location>
</feature>
<reference evidence="17" key="1">
    <citation type="journal article" date="2018" name="DNA Res.">
        <title>Multiple hybrid de novo genome assembly of finger millet, an orphan allotetraploid crop.</title>
        <authorList>
            <person name="Hatakeyama M."/>
            <person name="Aluri S."/>
            <person name="Balachadran M.T."/>
            <person name="Sivarajan S.R."/>
            <person name="Patrignani A."/>
            <person name="Gruter S."/>
            <person name="Poveda L."/>
            <person name="Shimizu-Inatsugi R."/>
            <person name="Baeten J."/>
            <person name="Francoijs K.J."/>
            <person name="Nataraja K.N."/>
            <person name="Reddy Y.A.N."/>
            <person name="Phadnis S."/>
            <person name="Ravikumar R.L."/>
            <person name="Schlapbach R."/>
            <person name="Sreeman S.M."/>
            <person name="Shimizu K.K."/>
        </authorList>
    </citation>
    <scope>NUCLEOTIDE SEQUENCE</scope>
</reference>
<keyword evidence="8 15" id="KW-0732">Signal</keyword>
<comment type="caution">
    <text evidence="17">The sequence shown here is derived from an EMBL/GenBank/DDBJ whole genome shotgun (WGS) entry which is preliminary data.</text>
</comment>
<dbReference type="EMBL" id="BQKI01000095">
    <property type="protein sequence ID" value="GJN37676.1"/>
    <property type="molecule type" value="Genomic_DNA"/>
</dbReference>
<reference evidence="17" key="2">
    <citation type="submission" date="2021-12" db="EMBL/GenBank/DDBJ databases">
        <title>Resequencing data analysis of finger millet.</title>
        <authorList>
            <person name="Hatakeyama M."/>
            <person name="Aluri S."/>
            <person name="Balachadran M.T."/>
            <person name="Sivarajan S.R."/>
            <person name="Poveda L."/>
            <person name="Shimizu-Inatsugi R."/>
            <person name="Schlapbach R."/>
            <person name="Sreeman S.M."/>
            <person name="Shimizu K.K."/>
        </authorList>
    </citation>
    <scope>NUCLEOTIDE SEQUENCE</scope>
</reference>
<comment type="pathway">
    <text evidence="3">Protein modification; protein ubiquitination.</text>
</comment>
<sequence length="266" mass="29533">MGSPSLLLAVLLLSFLNHGSYLATASYDEDFFKSCPPHRCNKEGPEIRFPFRLSTQSSYCGVPGMELSCFGNDTILNHPVLGACKVTLIYYRRRFMNVIPLEETLAHCQIQKFISKNLSTNVYSPQTIGAAILLGCSSDSISTNQYGIVGPISCFGINNKARRFMYLVPPYTYISVLPLDCVVISKGIPMPYTFNKYGLSAFNIPNIREMENRMINGETAFTWYASNITSVCQRCENEGRHCGFSSQRGQAFCQHNGSHVIIIAGG</sequence>
<dbReference type="AlphaFoldDB" id="A0AAV5FRP9"/>
<evidence type="ECO:0000256" key="7">
    <source>
        <dbReference type="ARBA" id="ARBA00022723"/>
    </source>
</evidence>
<dbReference type="InterPro" id="IPR046948">
    <property type="entry name" value="ATL20-22-like"/>
</dbReference>
<dbReference type="GO" id="GO:0016020">
    <property type="term" value="C:membrane"/>
    <property type="evidence" value="ECO:0007669"/>
    <property type="project" value="UniProtKB-SubCell"/>
</dbReference>
<evidence type="ECO:0000256" key="3">
    <source>
        <dbReference type="ARBA" id="ARBA00004906"/>
    </source>
</evidence>
<dbReference type="GO" id="GO:0061630">
    <property type="term" value="F:ubiquitin protein ligase activity"/>
    <property type="evidence" value="ECO:0007669"/>
    <property type="project" value="UniProtKB-EC"/>
</dbReference>
<evidence type="ECO:0000259" key="16">
    <source>
        <dbReference type="Pfam" id="PF13947"/>
    </source>
</evidence>
<name>A0AAV5FRP9_ELECO</name>
<evidence type="ECO:0000256" key="1">
    <source>
        <dbReference type="ARBA" id="ARBA00000900"/>
    </source>
</evidence>
<evidence type="ECO:0000256" key="2">
    <source>
        <dbReference type="ARBA" id="ARBA00004167"/>
    </source>
</evidence>
<evidence type="ECO:0000256" key="9">
    <source>
        <dbReference type="ARBA" id="ARBA00022771"/>
    </source>
</evidence>
<evidence type="ECO:0000256" key="8">
    <source>
        <dbReference type="ARBA" id="ARBA00022729"/>
    </source>
</evidence>
<keyword evidence="10" id="KW-0833">Ubl conjugation pathway</keyword>
<evidence type="ECO:0000256" key="12">
    <source>
        <dbReference type="ARBA" id="ARBA00022989"/>
    </source>
</evidence>
<dbReference type="Proteomes" id="UP001054889">
    <property type="component" value="Unassembled WGS sequence"/>
</dbReference>
<keyword evidence="5" id="KW-0808">Transferase</keyword>
<organism evidence="17 18">
    <name type="scientific">Eleusine coracana subsp. coracana</name>
    <dbReference type="NCBI Taxonomy" id="191504"/>
    <lineage>
        <taxon>Eukaryota</taxon>
        <taxon>Viridiplantae</taxon>
        <taxon>Streptophyta</taxon>
        <taxon>Embryophyta</taxon>
        <taxon>Tracheophyta</taxon>
        <taxon>Spermatophyta</taxon>
        <taxon>Magnoliopsida</taxon>
        <taxon>Liliopsida</taxon>
        <taxon>Poales</taxon>
        <taxon>Poaceae</taxon>
        <taxon>PACMAD clade</taxon>
        <taxon>Chloridoideae</taxon>
        <taxon>Cynodonteae</taxon>
        <taxon>Eleusininae</taxon>
        <taxon>Eleusine</taxon>
    </lineage>
</organism>
<evidence type="ECO:0000313" key="18">
    <source>
        <dbReference type="Proteomes" id="UP001054889"/>
    </source>
</evidence>
<protein>
    <recommendedName>
        <fullName evidence="4">RING-type E3 ubiquitin transferase</fullName>
        <ecNumber evidence="4">2.3.2.27</ecNumber>
    </recommendedName>
</protein>
<feature type="domain" description="Wall-associated receptor kinase galacturonan-binding" evidence="16">
    <location>
        <begin position="35"/>
        <end position="98"/>
    </location>
</feature>
<evidence type="ECO:0000256" key="15">
    <source>
        <dbReference type="SAM" id="SignalP"/>
    </source>
</evidence>
<comment type="catalytic activity">
    <reaction evidence="1">
        <text>S-ubiquitinyl-[E2 ubiquitin-conjugating enzyme]-L-cysteine + [acceptor protein]-L-lysine = [E2 ubiquitin-conjugating enzyme]-L-cysteine + N(6)-ubiquitinyl-[acceptor protein]-L-lysine.</text>
        <dbReference type="EC" id="2.3.2.27"/>
    </reaction>
</comment>
<evidence type="ECO:0000256" key="6">
    <source>
        <dbReference type="ARBA" id="ARBA00022692"/>
    </source>
</evidence>
<evidence type="ECO:0000313" key="17">
    <source>
        <dbReference type="EMBL" id="GJN37676.1"/>
    </source>
</evidence>
<feature type="chain" id="PRO_5043461778" description="RING-type E3 ubiquitin transferase" evidence="15">
    <location>
        <begin position="23"/>
        <end position="266"/>
    </location>
</feature>
<dbReference type="GO" id="GO:0030247">
    <property type="term" value="F:polysaccharide binding"/>
    <property type="evidence" value="ECO:0007669"/>
    <property type="project" value="InterPro"/>
</dbReference>
<evidence type="ECO:0000256" key="5">
    <source>
        <dbReference type="ARBA" id="ARBA00022679"/>
    </source>
</evidence>
<evidence type="ECO:0000256" key="13">
    <source>
        <dbReference type="ARBA" id="ARBA00023136"/>
    </source>
</evidence>
<dbReference type="InterPro" id="IPR025287">
    <property type="entry name" value="WAK_GUB"/>
</dbReference>
<dbReference type="PANTHER" id="PTHR46279">
    <property type="entry name" value="RING/U-BOX SUPERFAMILY PROTEIN"/>
    <property type="match status" value="1"/>
</dbReference>
<keyword evidence="18" id="KW-1185">Reference proteome</keyword>
<dbReference type="GO" id="GO:0008270">
    <property type="term" value="F:zinc ion binding"/>
    <property type="evidence" value="ECO:0007669"/>
    <property type="project" value="UniProtKB-KW"/>
</dbReference>
<evidence type="ECO:0000256" key="4">
    <source>
        <dbReference type="ARBA" id="ARBA00012483"/>
    </source>
</evidence>
<keyword evidence="9" id="KW-0863">Zinc-finger</keyword>
<keyword evidence="7" id="KW-0479">Metal-binding</keyword>
<dbReference type="EC" id="2.3.2.27" evidence="4"/>
<dbReference type="Pfam" id="PF13947">
    <property type="entry name" value="GUB_WAK_bind"/>
    <property type="match status" value="1"/>
</dbReference>
<keyword evidence="6" id="KW-0812">Transmembrane</keyword>
<comment type="subcellular location">
    <subcellularLocation>
        <location evidence="2">Membrane</location>
        <topology evidence="2">Single-pass membrane protein</topology>
    </subcellularLocation>
</comment>
<evidence type="ECO:0000256" key="11">
    <source>
        <dbReference type="ARBA" id="ARBA00022833"/>
    </source>
</evidence>
<keyword evidence="11" id="KW-0862">Zinc</keyword>
<keyword evidence="12" id="KW-1133">Transmembrane helix</keyword>
<dbReference type="PANTHER" id="PTHR46279:SF9">
    <property type="entry name" value="OS01G0116300 PROTEIN"/>
    <property type="match status" value="1"/>
</dbReference>
<gene>
    <name evidence="17" type="primary">gb26656</name>
    <name evidence="17" type="ORF">PR202_gb26656</name>
</gene>
<keyword evidence="13" id="KW-0472">Membrane</keyword>
<proteinExistence type="inferred from homology"/>
<accession>A0AAV5FRP9</accession>